<accession>A0ABQ2AKD4</accession>
<dbReference type="RefSeq" id="WP_188570805.1">
    <property type="nucleotide sequence ID" value="NZ_BMFW01000004.1"/>
</dbReference>
<dbReference type="PROSITE" id="PS50088">
    <property type="entry name" value="ANK_REPEAT"/>
    <property type="match status" value="2"/>
</dbReference>
<organism evidence="4 5">
    <name type="scientific">Arthrobacter liuii</name>
    <dbReference type="NCBI Taxonomy" id="1476996"/>
    <lineage>
        <taxon>Bacteria</taxon>
        <taxon>Bacillati</taxon>
        <taxon>Actinomycetota</taxon>
        <taxon>Actinomycetes</taxon>
        <taxon>Micrococcales</taxon>
        <taxon>Micrococcaceae</taxon>
        <taxon>Arthrobacter</taxon>
    </lineage>
</organism>
<dbReference type="Pfam" id="PF12796">
    <property type="entry name" value="Ank_2"/>
    <property type="match status" value="1"/>
</dbReference>
<keyword evidence="5" id="KW-1185">Reference proteome</keyword>
<dbReference type="Gene3D" id="1.25.40.20">
    <property type="entry name" value="Ankyrin repeat-containing domain"/>
    <property type="match status" value="1"/>
</dbReference>
<feature type="repeat" description="ANK" evidence="3">
    <location>
        <begin position="92"/>
        <end position="124"/>
    </location>
</feature>
<dbReference type="PANTHER" id="PTHR24171">
    <property type="entry name" value="ANKYRIN REPEAT DOMAIN-CONTAINING PROTEIN 39-RELATED"/>
    <property type="match status" value="1"/>
</dbReference>
<gene>
    <name evidence="4" type="ORF">GCM10007170_12630</name>
</gene>
<comment type="caution">
    <text evidence="4">The sequence shown here is derived from an EMBL/GenBank/DDBJ whole genome shotgun (WGS) entry which is preliminary data.</text>
</comment>
<evidence type="ECO:0000256" key="2">
    <source>
        <dbReference type="ARBA" id="ARBA00023043"/>
    </source>
</evidence>
<dbReference type="EMBL" id="BMFW01000004">
    <property type="protein sequence ID" value="GGH92933.1"/>
    <property type="molecule type" value="Genomic_DNA"/>
</dbReference>
<feature type="repeat" description="ANK" evidence="3">
    <location>
        <begin position="59"/>
        <end position="91"/>
    </location>
</feature>
<evidence type="ECO:0000256" key="3">
    <source>
        <dbReference type="PROSITE-ProRule" id="PRU00023"/>
    </source>
</evidence>
<keyword evidence="2 3" id="KW-0040">ANK repeat</keyword>
<dbReference type="SMART" id="SM00248">
    <property type="entry name" value="ANK"/>
    <property type="match status" value="2"/>
</dbReference>
<keyword evidence="1" id="KW-0677">Repeat</keyword>
<dbReference type="InterPro" id="IPR036770">
    <property type="entry name" value="Ankyrin_rpt-contain_sf"/>
</dbReference>
<evidence type="ECO:0000256" key="1">
    <source>
        <dbReference type="ARBA" id="ARBA00022737"/>
    </source>
</evidence>
<evidence type="ECO:0008006" key="6">
    <source>
        <dbReference type="Google" id="ProtNLM"/>
    </source>
</evidence>
<name>A0ABQ2AKD4_9MICC</name>
<dbReference type="PROSITE" id="PS50297">
    <property type="entry name" value="ANK_REP_REGION"/>
    <property type="match status" value="2"/>
</dbReference>
<dbReference type="Proteomes" id="UP000643279">
    <property type="component" value="Unassembled WGS sequence"/>
</dbReference>
<evidence type="ECO:0000313" key="5">
    <source>
        <dbReference type="Proteomes" id="UP000643279"/>
    </source>
</evidence>
<protein>
    <recommendedName>
        <fullName evidence="6">Ankyrin repeat domain-containing protein</fullName>
    </recommendedName>
</protein>
<evidence type="ECO:0000313" key="4">
    <source>
        <dbReference type="EMBL" id="GGH92933.1"/>
    </source>
</evidence>
<dbReference type="InterPro" id="IPR002110">
    <property type="entry name" value="Ankyrin_rpt"/>
</dbReference>
<proteinExistence type="predicted"/>
<dbReference type="SUPFAM" id="SSF48403">
    <property type="entry name" value="Ankyrin repeat"/>
    <property type="match status" value="1"/>
</dbReference>
<reference evidence="5" key="1">
    <citation type="journal article" date="2019" name="Int. J. Syst. Evol. Microbiol.">
        <title>The Global Catalogue of Microorganisms (GCM) 10K type strain sequencing project: providing services to taxonomists for standard genome sequencing and annotation.</title>
        <authorList>
            <consortium name="The Broad Institute Genomics Platform"/>
            <consortium name="The Broad Institute Genome Sequencing Center for Infectious Disease"/>
            <person name="Wu L."/>
            <person name="Ma J."/>
        </authorList>
    </citation>
    <scope>NUCLEOTIDE SEQUENCE [LARGE SCALE GENOMIC DNA]</scope>
    <source>
        <strain evidence="5">CGMCC 1.12778</strain>
    </source>
</reference>
<sequence length="143" mass="14455">MTEHTGTMPAGGGTEAAEVHDDDALALAHTLFQAAREGNDALLGAYLDGGVPATMTNAAGDSMLMLAAYHGHAGTVQLLLQHGADANTANDRGQTPLAGAAFKGYMDVARVLLGAGADPDAGAPSARAAAQMFARREILDLLA</sequence>